<comment type="catalytic activity">
    <reaction evidence="8">
        <text>N(6)-biotinyl-L-lysyl-[protein] + hydrogencarbonate + ATP = N(6)-carboxybiotinyl-L-lysyl-[protein] + ADP + phosphate + H(+)</text>
        <dbReference type="Rhea" id="RHEA:13501"/>
        <dbReference type="Rhea" id="RHEA-COMP:10505"/>
        <dbReference type="Rhea" id="RHEA-COMP:10506"/>
        <dbReference type="ChEBI" id="CHEBI:15378"/>
        <dbReference type="ChEBI" id="CHEBI:17544"/>
        <dbReference type="ChEBI" id="CHEBI:30616"/>
        <dbReference type="ChEBI" id="CHEBI:43474"/>
        <dbReference type="ChEBI" id="CHEBI:83144"/>
        <dbReference type="ChEBI" id="CHEBI:83145"/>
        <dbReference type="ChEBI" id="CHEBI:456216"/>
        <dbReference type="EC" id="6.3.4.14"/>
    </reaction>
    <physiologicalReaction direction="left-to-right" evidence="8">
        <dbReference type="Rhea" id="RHEA:13502"/>
    </physiologicalReaction>
</comment>
<dbReference type="SUPFAM" id="SSF52440">
    <property type="entry name" value="PreATP-grasp domain"/>
    <property type="match status" value="1"/>
</dbReference>
<keyword evidence="5 9" id="KW-0547">Nucleotide-binding</keyword>
<evidence type="ECO:0000256" key="4">
    <source>
        <dbReference type="ARBA" id="ARBA00022598"/>
    </source>
</evidence>
<dbReference type="Gene3D" id="3.30.470.20">
    <property type="entry name" value="ATP-grasp fold, B domain"/>
    <property type="match status" value="1"/>
</dbReference>
<proteinExistence type="predicted"/>
<dbReference type="InterPro" id="IPR005481">
    <property type="entry name" value="BC-like_N"/>
</dbReference>
<organism evidence="14 15">
    <name type="scientific">Corynebacterium nuruki</name>
    <dbReference type="NCBI Taxonomy" id="1032851"/>
    <lineage>
        <taxon>Bacteria</taxon>
        <taxon>Bacillati</taxon>
        <taxon>Actinomycetota</taxon>
        <taxon>Actinomycetes</taxon>
        <taxon>Mycobacteriales</taxon>
        <taxon>Corynebacteriaceae</taxon>
        <taxon>Corynebacterium</taxon>
    </lineage>
</organism>
<dbReference type="Pfam" id="PF00364">
    <property type="entry name" value="Biotin_lipoyl"/>
    <property type="match status" value="1"/>
</dbReference>
<dbReference type="GO" id="GO:0046872">
    <property type="term" value="F:metal ion binding"/>
    <property type="evidence" value="ECO:0007669"/>
    <property type="project" value="InterPro"/>
</dbReference>
<evidence type="ECO:0000256" key="7">
    <source>
        <dbReference type="ARBA" id="ARBA00023267"/>
    </source>
</evidence>
<dbReference type="Gene3D" id="2.40.50.100">
    <property type="match status" value="1"/>
</dbReference>
<dbReference type="PROSITE" id="PS00188">
    <property type="entry name" value="BIOTIN"/>
    <property type="match status" value="1"/>
</dbReference>
<feature type="compositionally biased region" description="Low complexity" evidence="10">
    <location>
        <begin position="537"/>
        <end position="546"/>
    </location>
</feature>
<evidence type="ECO:0000256" key="5">
    <source>
        <dbReference type="ARBA" id="ARBA00022741"/>
    </source>
</evidence>
<dbReference type="Pfam" id="PF02785">
    <property type="entry name" value="Biotin_carb_C"/>
    <property type="match status" value="1"/>
</dbReference>
<dbReference type="Pfam" id="PF02786">
    <property type="entry name" value="CPSase_L_D2"/>
    <property type="match status" value="1"/>
</dbReference>
<dbReference type="PROSITE" id="PS50968">
    <property type="entry name" value="BIOTINYL_LIPOYL"/>
    <property type="match status" value="1"/>
</dbReference>
<comment type="function">
    <text evidence="2">This protein is a component of the acetyl coenzyme A carboxylase complex; first, biotin carboxylase catalyzes the carboxylation of the carrier protein and then the transcarboxylase transfers the carboxyl group to form malonyl-CoA.</text>
</comment>
<evidence type="ECO:0000259" key="12">
    <source>
        <dbReference type="PROSITE" id="PS50975"/>
    </source>
</evidence>
<evidence type="ECO:0000256" key="6">
    <source>
        <dbReference type="ARBA" id="ARBA00022840"/>
    </source>
</evidence>
<dbReference type="CDD" id="cd06850">
    <property type="entry name" value="biotinyl_domain"/>
    <property type="match status" value="1"/>
</dbReference>
<evidence type="ECO:0000259" key="11">
    <source>
        <dbReference type="PROSITE" id="PS50968"/>
    </source>
</evidence>
<dbReference type="STRING" id="863239.GCA_000213935_00526"/>
<dbReference type="SUPFAM" id="SSF56059">
    <property type="entry name" value="Glutathione synthetase ATP-binding domain-like"/>
    <property type="match status" value="1"/>
</dbReference>
<comment type="cofactor">
    <cofactor evidence="1">
        <name>biotin</name>
        <dbReference type="ChEBI" id="CHEBI:57586"/>
    </cofactor>
</comment>
<keyword evidence="7" id="KW-0092">Biotin</keyword>
<dbReference type="Pfam" id="PF00289">
    <property type="entry name" value="Biotin_carb_N"/>
    <property type="match status" value="1"/>
</dbReference>
<feature type="compositionally biased region" description="Gly residues" evidence="10">
    <location>
        <begin position="522"/>
        <end position="536"/>
    </location>
</feature>
<feature type="region of interest" description="Disordered" evidence="10">
    <location>
        <begin position="522"/>
        <end position="546"/>
    </location>
</feature>
<evidence type="ECO:0000256" key="3">
    <source>
        <dbReference type="ARBA" id="ARBA00013263"/>
    </source>
</evidence>
<dbReference type="SUPFAM" id="SSF51246">
    <property type="entry name" value="Rudiment single hybrid motif"/>
    <property type="match status" value="1"/>
</dbReference>
<dbReference type="SUPFAM" id="SSF51230">
    <property type="entry name" value="Single hybrid motif"/>
    <property type="match status" value="1"/>
</dbReference>
<dbReference type="PANTHER" id="PTHR48095:SF2">
    <property type="entry name" value="BIOTIN CARBOXYLASE, CHLOROPLASTIC"/>
    <property type="match status" value="1"/>
</dbReference>
<evidence type="ECO:0000256" key="10">
    <source>
        <dbReference type="SAM" id="MobiDB-lite"/>
    </source>
</evidence>
<dbReference type="PANTHER" id="PTHR48095">
    <property type="entry name" value="PYRUVATE CARBOXYLASE SUBUNIT A"/>
    <property type="match status" value="1"/>
</dbReference>
<keyword evidence="6 9" id="KW-0067">ATP-binding</keyword>
<gene>
    <name evidence="14" type="ORF">DIW82_04290</name>
</gene>
<accession>A0A3D4SXL1</accession>
<name>A0A3D4SXL1_9CORY</name>
<dbReference type="InterPro" id="IPR005482">
    <property type="entry name" value="Biotin_COase_C"/>
</dbReference>
<feature type="domain" description="Lipoyl-binding" evidence="11">
    <location>
        <begin position="543"/>
        <end position="618"/>
    </location>
</feature>
<evidence type="ECO:0000256" key="8">
    <source>
        <dbReference type="ARBA" id="ARBA00048501"/>
    </source>
</evidence>
<dbReference type="InterPro" id="IPR011764">
    <property type="entry name" value="Biotin_carboxylation_dom"/>
</dbReference>
<dbReference type="InterPro" id="IPR001882">
    <property type="entry name" value="Biotin_BS"/>
</dbReference>
<dbReference type="InterPro" id="IPR011054">
    <property type="entry name" value="Rudment_hybrid_motif"/>
</dbReference>
<dbReference type="InterPro" id="IPR000089">
    <property type="entry name" value="Biotin_lipoyl"/>
</dbReference>
<evidence type="ECO:0000256" key="1">
    <source>
        <dbReference type="ARBA" id="ARBA00001953"/>
    </source>
</evidence>
<dbReference type="PROSITE" id="PS00867">
    <property type="entry name" value="CPSASE_2"/>
    <property type="match status" value="1"/>
</dbReference>
<evidence type="ECO:0000313" key="15">
    <source>
        <dbReference type="Proteomes" id="UP000261739"/>
    </source>
</evidence>
<dbReference type="EC" id="6.3.4.14" evidence="3"/>
<dbReference type="EMBL" id="DQID01000121">
    <property type="protein sequence ID" value="HCT14024.1"/>
    <property type="molecule type" value="Genomic_DNA"/>
</dbReference>
<feature type="domain" description="ATP-grasp" evidence="12">
    <location>
        <begin position="119"/>
        <end position="319"/>
    </location>
</feature>
<dbReference type="SMART" id="SM00878">
    <property type="entry name" value="Biotin_carb_C"/>
    <property type="match status" value="1"/>
</dbReference>
<evidence type="ECO:0000259" key="13">
    <source>
        <dbReference type="PROSITE" id="PS50979"/>
    </source>
</evidence>
<sequence length="618" mass="63392">MTTVLIANRGEIAVRIARAARDLGIRSVAVCSDADSGALHTRIADEAYVLPGETAGETYLNIPALLDIAARVGADYVHPGYGFLSENSDFARAVADAGMTWIGPAPETIDTLGDKMAARQLAESVGAPLAPGTSEPLASWEEARSFAEEHGLPVVIKAAFGGGGRGLKIVTRDDGLDAVEDAFLSAGREAGEAFGRTECFVEKFLETPRHVEAQVLADTHGHVAVVGLRDCSTQRRFQKLVEEAPAPFLTAAQTEHITEGARSICAAAGYVGAGTVEFIVAVDGTVSFLEVNTRVQVEHPVTEVTSGVDIVAEQFRIAAGEELSWVADGGNGAPLDPVATGHAFEFRINAEDVANGFVPCPGTVTAFEVPTGPGIRVDAGVVAGSEVPRFYDSMLGKLIVWGPTREIALSRARAALDEFRIKGVRTVLPFHRSIVREPALTAVAAGAPAGTPGSADAFGMYTDWVDTRWSPDAAVDNGTIEDAYLERTELSVEIDGRLHRVGLPTGVLGAVGGGAGNGAGPGEAGGAGVGSAGTGDAGASDSVGSATASGTAVTAPFAGTVVEWKVTDGTQVSEGDTVATVEAMKMERAVTAPAGGVLHIIAEAGASVSGGDVLGTVE</sequence>
<reference evidence="14 15" key="1">
    <citation type="journal article" date="2018" name="Nat. Biotechnol.">
        <title>A standardized bacterial taxonomy based on genome phylogeny substantially revises the tree of life.</title>
        <authorList>
            <person name="Parks D.H."/>
            <person name="Chuvochina M."/>
            <person name="Waite D.W."/>
            <person name="Rinke C."/>
            <person name="Skarshewski A."/>
            <person name="Chaumeil P.A."/>
            <person name="Hugenholtz P."/>
        </authorList>
    </citation>
    <scope>NUCLEOTIDE SEQUENCE [LARGE SCALE GENOMIC DNA]</scope>
    <source>
        <strain evidence="14">UBA11247</strain>
    </source>
</reference>
<evidence type="ECO:0000256" key="9">
    <source>
        <dbReference type="PROSITE-ProRule" id="PRU00409"/>
    </source>
</evidence>
<dbReference type="InterPro" id="IPR005479">
    <property type="entry name" value="CPAse_ATP-bd"/>
</dbReference>
<dbReference type="Proteomes" id="UP000261739">
    <property type="component" value="Unassembled WGS sequence"/>
</dbReference>
<dbReference type="AlphaFoldDB" id="A0A3D4SXL1"/>
<dbReference type="InterPro" id="IPR011761">
    <property type="entry name" value="ATP-grasp"/>
</dbReference>
<evidence type="ECO:0000256" key="2">
    <source>
        <dbReference type="ARBA" id="ARBA00003761"/>
    </source>
</evidence>
<dbReference type="InterPro" id="IPR051602">
    <property type="entry name" value="ACC_Biotin_Carboxylase"/>
</dbReference>
<dbReference type="FunFam" id="3.40.50.20:FF:000010">
    <property type="entry name" value="Propionyl-CoA carboxylase subunit alpha"/>
    <property type="match status" value="1"/>
</dbReference>
<dbReference type="PROSITE" id="PS50975">
    <property type="entry name" value="ATP_GRASP"/>
    <property type="match status" value="1"/>
</dbReference>
<dbReference type="InterPro" id="IPR016185">
    <property type="entry name" value="PreATP-grasp_dom_sf"/>
</dbReference>
<dbReference type="PROSITE" id="PS50979">
    <property type="entry name" value="BC"/>
    <property type="match status" value="1"/>
</dbReference>
<keyword evidence="4" id="KW-0436">Ligase</keyword>
<dbReference type="GO" id="GO:0004075">
    <property type="term" value="F:biotin carboxylase activity"/>
    <property type="evidence" value="ECO:0007669"/>
    <property type="project" value="UniProtKB-EC"/>
</dbReference>
<comment type="caution">
    <text evidence="14">The sequence shown here is derived from an EMBL/GenBank/DDBJ whole genome shotgun (WGS) entry which is preliminary data.</text>
</comment>
<evidence type="ECO:0000313" key="14">
    <source>
        <dbReference type="EMBL" id="HCT14024.1"/>
    </source>
</evidence>
<dbReference type="InterPro" id="IPR011053">
    <property type="entry name" value="Single_hybrid_motif"/>
</dbReference>
<dbReference type="GO" id="GO:0005524">
    <property type="term" value="F:ATP binding"/>
    <property type="evidence" value="ECO:0007669"/>
    <property type="project" value="UniProtKB-UniRule"/>
</dbReference>
<protein>
    <recommendedName>
        <fullName evidence="3">biotin carboxylase</fullName>
        <ecNumber evidence="3">6.3.4.14</ecNumber>
    </recommendedName>
</protein>
<feature type="domain" description="Biotin carboxylation" evidence="13">
    <location>
        <begin position="1"/>
        <end position="455"/>
    </location>
</feature>
<dbReference type="RefSeq" id="WP_273051283.1">
    <property type="nucleotide sequence ID" value="NZ_DAITTW010000013.1"/>
</dbReference>